<evidence type="ECO:0000313" key="11">
    <source>
        <dbReference type="Proteomes" id="UP001465755"/>
    </source>
</evidence>
<gene>
    <name evidence="10" type="ORF">WJX73_005285</name>
</gene>
<keyword evidence="4" id="KW-0029">Amino-acid transport</keyword>
<feature type="domain" description="Amino acid transporter transmembrane" evidence="9">
    <location>
        <begin position="83"/>
        <end position="492"/>
    </location>
</feature>
<comment type="caution">
    <text evidence="10">The sequence shown here is derived from an EMBL/GenBank/DDBJ whole genome shotgun (WGS) entry which is preliminary data.</text>
</comment>
<evidence type="ECO:0000259" key="9">
    <source>
        <dbReference type="Pfam" id="PF01490"/>
    </source>
</evidence>
<evidence type="ECO:0000256" key="5">
    <source>
        <dbReference type="ARBA" id="ARBA00022989"/>
    </source>
</evidence>
<keyword evidence="11" id="KW-1185">Reference proteome</keyword>
<keyword evidence="3 8" id="KW-0812">Transmembrane</keyword>
<feature type="transmembrane region" description="Helical" evidence="8">
    <location>
        <begin position="86"/>
        <end position="105"/>
    </location>
</feature>
<keyword evidence="5 8" id="KW-1133">Transmembrane helix</keyword>
<dbReference type="AlphaFoldDB" id="A0AAW1PYQ2"/>
<feature type="region of interest" description="Disordered" evidence="7">
    <location>
        <begin position="1"/>
        <end position="29"/>
    </location>
</feature>
<dbReference type="GO" id="GO:0016020">
    <property type="term" value="C:membrane"/>
    <property type="evidence" value="ECO:0007669"/>
    <property type="project" value="UniProtKB-SubCell"/>
</dbReference>
<sequence length="506" mass="54588">MDGKPTGISLGEGVRRASPARRMASRSDETQVINLTADHEPQQNYSEAENVPFRFQLASEDSSSLPPVNFTSAGPVHHKKKPQASWIHAGGHTVTAVVGVGVLALPYTFSYLTWAGGLILLALSMAISLYTSYLLAALHQEESGTRRDTYIELAKAILGERAGFWAVGPVQWTVMLGLCVTYMVTAGQSLQAAHRPDCSGHVYSGPGGEATHEECSSSLTWWIVAFSFVQLGLSQLKDFHSIWWISIVGAIMSACYSTIAFATSTAEYDGSASYARRSGDGADFIFEVFNSLGTIMFAFGGHAVLLEIEATLATPPAPVVSMMKGLYLAYIVIFFAYFAVGIAGYAAFGNGVDADVLLTVTRPQWLIRIANVMVVVHVGASWQVFAQPVFEAIEAGIARRKPAWTGHIPKFRWAWRGAYVVLTAALAISIPFFQALMGLVGALGFTPMTFVLPPILWQKAKGSSVPAWQRWLHIIIAVASFLAGTLAVVGSLRNIIVKVGSYHYGG</sequence>
<keyword evidence="6 8" id="KW-0472">Membrane</keyword>
<feature type="transmembrane region" description="Helical" evidence="8">
    <location>
        <begin position="111"/>
        <end position="138"/>
    </location>
</feature>
<evidence type="ECO:0000256" key="3">
    <source>
        <dbReference type="ARBA" id="ARBA00022692"/>
    </source>
</evidence>
<evidence type="ECO:0000256" key="6">
    <source>
        <dbReference type="ARBA" id="ARBA00023136"/>
    </source>
</evidence>
<evidence type="ECO:0000313" key="10">
    <source>
        <dbReference type="EMBL" id="KAK9813530.1"/>
    </source>
</evidence>
<protein>
    <recommendedName>
        <fullName evidence="9">Amino acid transporter transmembrane domain-containing protein</fullName>
    </recommendedName>
</protein>
<evidence type="ECO:0000256" key="8">
    <source>
        <dbReference type="SAM" id="Phobius"/>
    </source>
</evidence>
<reference evidence="10 11" key="1">
    <citation type="journal article" date="2024" name="Nat. Commun.">
        <title>Phylogenomics reveals the evolutionary origins of lichenization in chlorophyte algae.</title>
        <authorList>
            <person name="Puginier C."/>
            <person name="Libourel C."/>
            <person name="Otte J."/>
            <person name="Skaloud P."/>
            <person name="Haon M."/>
            <person name="Grisel S."/>
            <person name="Petersen M."/>
            <person name="Berrin J.G."/>
            <person name="Delaux P.M."/>
            <person name="Dal Grande F."/>
            <person name="Keller J."/>
        </authorList>
    </citation>
    <scope>NUCLEOTIDE SEQUENCE [LARGE SCALE GENOMIC DNA]</scope>
    <source>
        <strain evidence="10 11">SAG 2036</strain>
    </source>
</reference>
<feature type="transmembrane region" description="Helical" evidence="8">
    <location>
        <begin position="284"/>
        <end position="306"/>
    </location>
</feature>
<comment type="subcellular location">
    <subcellularLocation>
        <location evidence="1">Membrane</location>
    </subcellularLocation>
</comment>
<evidence type="ECO:0000256" key="1">
    <source>
        <dbReference type="ARBA" id="ARBA00004370"/>
    </source>
</evidence>
<dbReference type="EMBL" id="JALJOQ010000004">
    <property type="protein sequence ID" value="KAK9813530.1"/>
    <property type="molecule type" value="Genomic_DNA"/>
</dbReference>
<dbReference type="Pfam" id="PF01490">
    <property type="entry name" value="Aa_trans"/>
    <property type="match status" value="1"/>
</dbReference>
<dbReference type="GO" id="GO:0006865">
    <property type="term" value="P:amino acid transport"/>
    <property type="evidence" value="ECO:0007669"/>
    <property type="project" value="UniProtKB-KW"/>
</dbReference>
<accession>A0AAW1PYQ2</accession>
<keyword evidence="2" id="KW-0813">Transport</keyword>
<evidence type="ECO:0000256" key="2">
    <source>
        <dbReference type="ARBA" id="ARBA00022448"/>
    </source>
</evidence>
<evidence type="ECO:0000256" key="4">
    <source>
        <dbReference type="ARBA" id="ARBA00022970"/>
    </source>
</evidence>
<organism evidence="10 11">
    <name type="scientific">Symbiochloris irregularis</name>
    <dbReference type="NCBI Taxonomy" id="706552"/>
    <lineage>
        <taxon>Eukaryota</taxon>
        <taxon>Viridiplantae</taxon>
        <taxon>Chlorophyta</taxon>
        <taxon>core chlorophytes</taxon>
        <taxon>Trebouxiophyceae</taxon>
        <taxon>Trebouxiales</taxon>
        <taxon>Trebouxiaceae</taxon>
        <taxon>Symbiochloris</taxon>
    </lineage>
</organism>
<dbReference type="Proteomes" id="UP001465755">
    <property type="component" value="Unassembled WGS sequence"/>
</dbReference>
<dbReference type="PANTHER" id="PTHR48017">
    <property type="entry name" value="OS05G0424000 PROTEIN-RELATED"/>
    <property type="match status" value="1"/>
</dbReference>
<name>A0AAW1PYQ2_9CHLO</name>
<feature type="transmembrane region" description="Helical" evidence="8">
    <location>
        <begin position="326"/>
        <end position="348"/>
    </location>
</feature>
<feature type="transmembrane region" description="Helical" evidence="8">
    <location>
        <begin position="418"/>
        <end position="451"/>
    </location>
</feature>
<evidence type="ECO:0000256" key="7">
    <source>
        <dbReference type="SAM" id="MobiDB-lite"/>
    </source>
</evidence>
<dbReference type="InterPro" id="IPR013057">
    <property type="entry name" value="AA_transpt_TM"/>
</dbReference>
<proteinExistence type="predicted"/>
<feature type="transmembrane region" description="Helical" evidence="8">
    <location>
        <begin position="242"/>
        <end position="263"/>
    </location>
</feature>
<feature type="transmembrane region" description="Helical" evidence="8">
    <location>
        <begin position="471"/>
        <end position="492"/>
    </location>
</feature>